<evidence type="ECO:0000256" key="4">
    <source>
        <dbReference type="ARBA" id="ARBA00022989"/>
    </source>
</evidence>
<sequence>MTGIATLIAIGFGLSVDAFAAAIGKGASGAHPRLRDALKTGAVFGFFEGITPAIGWAVGLAFSAWVSAFDHWIAFILLLAVGGHMIWNALHGTAEPDLRDESDVPRRGRFGLIATALATSIDATAVGVSLAVMGVNIVVACIVIGLVTTVMATIGVMLGRKAGDHLGEYAEVLGGIALIAIGAIILYEHLNV</sequence>
<dbReference type="Pfam" id="PF02659">
    <property type="entry name" value="Mntp"/>
    <property type="match status" value="1"/>
</dbReference>
<dbReference type="HAMAP" id="MF_01521">
    <property type="entry name" value="MntP_pump"/>
    <property type="match status" value="1"/>
</dbReference>
<dbReference type="GO" id="GO:0005886">
    <property type="term" value="C:plasma membrane"/>
    <property type="evidence" value="ECO:0007669"/>
    <property type="project" value="UniProtKB-SubCell"/>
</dbReference>
<feature type="transmembrane region" description="Helical" evidence="8">
    <location>
        <begin position="169"/>
        <end position="187"/>
    </location>
</feature>
<comment type="function">
    <text evidence="8">Probably functions as a manganese efflux pump.</text>
</comment>
<dbReference type="Proteomes" id="UP000554342">
    <property type="component" value="Unassembled WGS sequence"/>
</dbReference>
<feature type="transmembrane region" description="Helical" evidence="8">
    <location>
        <begin position="43"/>
        <end position="66"/>
    </location>
</feature>
<dbReference type="InterPro" id="IPR022929">
    <property type="entry name" value="Put_MntP"/>
</dbReference>
<feature type="transmembrane region" description="Helical" evidence="8">
    <location>
        <begin position="72"/>
        <end position="90"/>
    </location>
</feature>
<comment type="similarity">
    <text evidence="8">Belongs to the MntP (TC 9.B.29) family.</text>
</comment>
<keyword evidence="10" id="KW-1185">Reference proteome</keyword>
<evidence type="ECO:0000256" key="2">
    <source>
        <dbReference type="ARBA" id="ARBA00022475"/>
    </source>
</evidence>
<keyword evidence="5 8" id="KW-0406">Ion transport</keyword>
<protein>
    <recommendedName>
        <fullName evidence="8">Putative manganese efflux pump MntP</fullName>
    </recommendedName>
</protein>
<evidence type="ECO:0000256" key="6">
    <source>
        <dbReference type="ARBA" id="ARBA00023136"/>
    </source>
</evidence>
<keyword evidence="4 8" id="KW-1133">Transmembrane helix</keyword>
<feature type="transmembrane region" description="Helical" evidence="8">
    <location>
        <begin position="6"/>
        <end position="23"/>
    </location>
</feature>
<evidence type="ECO:0000313" key="10">
    <source>
        <dbReference type="Proteomes" id="UP000554342"/>
    </source>
</evidence>
<dbReference type="EMBL" id="JACIJI010000006">
    <property type="protein sequence ID" value="MBB5719838.1"/>
    <property type="molecule type" value="Genomic_DNA"/>
</dbReference>
<evidence type="ECO:0000256" key="3">
    <source>
        <dbReference type="ARBA" id="ARBA00022692"/>
    </source>
</evidence>
<keyword evidence="3 8" id="KW-0812">Transmembrane</keyword>
<dbReference type="RefSeq" id="WP_184005132.1">
    <property type="nucleotide sequence ID" value="NZ_BAABIF010000006.1"/>
</dbReference>
<evidence type="ECO:0000256" key="7">
    <source>
        <dbReference type="ARBA" id="ARBA00023211"/>
    </source>
</evidence>
<feature type="transmembrane region" description="Helical" evidence="8">
    <location>
        <begin position="137"/>
        <end position="157"/>
    </location>
</feature>
<evidence type="ECO:0000313" key="9">
    <source>
        <dbReference type="EMBL" id="MBB5719838.1"/>
    </source>
</evidence>
<organism evidence="9 10">
    <name type="scientific">Stakelama sediminis</name>
    <dbReference type="NCBI Taxonomy" id="463200"/>
    <lineage>
        <taxon>Bacteria</taxon>
        <taxon>Pseudomonadati</taxon>
        <taxon>Pseudomonadota</taxon>
        <taxon>Alphaproteobacteria</taxon>
        <taxon>Sphingomonadales</taxon>
        <taxon>Sphingomonadaceae</taxon>
        <taxon>Stakelama</taxon>
    </lineage>
</organism>
<evidence type="ECO:0000256" key="8">
    <source>
        <dbReference type="HAMAP-Rule" id="MF_01521"/>
    </source>
</evidence>
<evidence type="ECO:0000256" key="5">
    <source>
        <dbReference type="ARBA" id="ARBA00023065"/>
    </source>
</evidence>
<keyword evidence="1 8" id="KW-0813">Transport</keyword>
<keyword evidence="6 8" id="KW-0472">Membrane</keyword>
<keyword evidence="2 8" id="KW-1003">Cell membrane</keyword>
<gene>
    <name evidence="8" type="primary">mntP</name>
    <name evidence="9" type="ORF">FHR23_002794</name>
</gene>
<accession>A0A840Z1H6</accession>
<dbReference type="PANTHER" id="PTHR35529">
    <property type="entry name" value="MANGANESE EFFLUX PUMP MNTP-RELATED"/>
    <property type="match status" value="1"/>
</dbReference>
<feature type="transmembrane region" description="Helical" evidence="8">
    <location>
        <begin position="110"/>
        <end position="131"/>
    </location>
</feature>
<keyword evidence="7 8" id="KW-0464">Manganese</keyword>
<comment type="subcellular location">
    <subcellularLocation>
        <location evidence="8">Cell membrane</location>
        <topology evidence="8">Multi-pass membrane protein</topology>
    </subcellularLocation>
</comment>
<proteinExistence type="inferred from homology"/>
<comment type="caution">
    <text evidence="9">The sequence shown here is derived from an EMBL/GenBank/DDBJ whole genome shotgun (WGS) entry which is preliminary data.</text>
</comment>
<dbReference type="GO" id="GO:0005384">
    <property type="term" value="F:manganese ion transmembrane transporter activity"/>
    <property type="evidence" value="ECO:0007669"/>
    <property type="project" value="UniProtKB-UniRule"/>
</dbReference>
<reference evidence="9 10" key="1">
    <citation type="submission" date="2020-08" db="EMBL/GenBank/DDBJ databases">
        <title>Genomic Encyclopedia of Type Strains, Phase IV (KMG-IV): sequencing the most valuable type-strain genomes for metagenomic binning, comparative biology and taxonomic classification.</title>
        <authorList>
            <person name="Goeker M."/>
        </authorList>
    </citation>
    <scope>NUCLEOTIDE SEQUENCE [LARGE SCALE GENOMIC DNA]</scope>
    <source>
        <strain evidence="9 10">DSM 27203</strain>
    </source>
</reference>
<dbReference type="InterPro" id="IPR003810">
    <property type="entry name" value="Mntp/YtaF"/>
</dbReference>
<dbReference type="PANTHER" id="PTHR35529:SF1">
    <property type="entry name" value="MANGANESE EFFLUX PUMP MNTP-RELATED"/>
    <property type="match status" value="1"/>
</dbReference>
<evidence type="ECO:0000256" key="1">
    <source>
        <dbReference type="ARBA" id="ARBA00022448"/>
    </source>
</evidence>
<name>A0A840Z1H6_9SPHN</name>
<dbReference type="AlphaFoldDB" id="A0A840Z1H6"/>